<evidence type="ECO:0000256" key="1">
    <source>
        <dbReference type="SAM" id="Phobius"/>
    </source>
</evidence>
<evidence type="ECO:0000313" key="2">
    <source>
        <dbReference type="EMBL" id="KAF2793738.1"/>
    </source>
</evidence>
<feature type="transmembrane region" description="Helical" evidence="1">
    <location>
        <begin position="129"/>
        <end position="150"/>
    </location>
</feature>
<organism evidence="2 3">
    <name type="scientific">Melanomma pulvis-pyrius CBS 109.77</name>
    <dbReference type="NCBI Taxonomy" id="1314802"/>
    <lineage>
        <taxon>Eukaryota</taxon>
        <taxon>Fungi</taxon>
        <taxon>Dikarya</taxon>
        <taxon>Ascomycota</taxon>
        <taxon>Pezizomycotina</taxon>
        <taxon>Dothideomycetes</taxon>
        <taxon>Pleosporomycetidae</taxon>
        <taxon>Pleosporales</taxon>
        <taxon>Melanommataceae</taxon>
        <taxon>Melanomma</taxon>
    </lineage>
</organism>
<name>A0A6A6XBG7_9PLEO</name>
<sequence>MRLVTTAHEWPRVSTTVCLVLHCLSYLGLISLTFQPDIYSANADLSLASTVPASVDACQWAIEIVSLVGGVLSLVFILVFLLRPKVLHPWIVAGIVGSLFTTWTVLIGFNCKNLQYNPHLQTGSGTAIAQMAAMYCLTTLVATTSFYLFLLSLSVKFTRQDSSALHHPDVPYSQSALTKANRDTVATAETTPSGPQVPSAPARPISFSPRLSVNTATFGRHSASTFGYHRATFGSVGGDEGVELSPIGMDRSEYHAISVNRREEGG</sequence>
<dbReference type="EMBL" id="MU001916">
    <property type="protein sequence ID" value="KAF2793738.1"/>
    <property type="molecule type" value="Genomic_DNA"/>
</dbReference>
<dbReference type="AlphaFoldDB" id="A0A6A6XBG7"/>
<feature type="transmembrane region" description="Helical" evidence="1">
    <location>
        <begin position="89"/>
        <end position="109"/>
    </location>
</feature>
<proteinExistence type="predicted"/>
<reference evidence="2" key="1">
    <citation type="journal article" date="2020" name="Stud. Mycol.">
        <title>101 Dothideomycetes genomes: a test case for predicting lifestyles and emergence of pathogens.</title>
        <authorList>
            <person name="Haridas S."/>
            <person name="Albert R."/>
            <person name="Binder M."/>
            <person name="Bloem J."/>
            <person name="Labutti K."/>
            <person name="Salamov A."/>
            <person name="Andreopoulos B."/>
            <person name="Baker S."/>
            <person name="Barry K."/>
            <person name="Bills G."/>
            <person name="Bluhm B."/>
            <person name="Cannon C."/>
            <person name="Castanera R."/>
            <person name="Culley D."/>
            <person name="Daum C."/>
            <person name="Ezra D."/>
            <person name="Gonzalez J."/>
            <person name="Henrissat B."/>
            <person name="Kuo A."/>
            <person name="Liang C."/>
            <person name="Lipzen A."/>
            <person name="Lutzoni F."/>
            <person name="Magnuson J."/>
            <person name="Mondo S."/>
            <person name="Nolan M."/>
            <person name="Ohm R."/>
            <person name="Pangilinan J."/>
            <person name="Park H.-J."/>
            <person name="Ramirez L."/>
            <person name="Alfaro M."/>
            <person name="Sun H."/>
            <person name="Tritt A."/>
            <person name="Yoshinaga Y."/>
            <person name="Zwiers L.-H."/>
            <person name="Turgeon B."/>
            <person name="Goodwin S."/>
            <person name="Spatafora J."/>
            <person name="Crous P."/>
            <person name="Grigoriev I."/>
        </authorList>
    </citation>
    <scope>NUCLEOTIDE SEQUENCE</scope>
    <source>
        <strain evidence="2">CBS 109.77</strain>
    </source>
</reference>
<gene>
    <name evidence="2" type="ORF">K505DRAFT_325262</name>
</gene>
<keyword evidence="3" id="KW-1185">Reference proteome</keyword>
<keyword evidence="1" id="KW-1133">Transmembrane helix</keyword>
<feature type="transmembrane region" description="Helical" evidence="1">
    <location>
        <begin position="60"/>
        <end position="82"/>
    </location>
</feature>
<feature type="transmembrane region" description="Helical" evidence="1">
    <location>
        <begin position="12"/>
        <end position="34"/>
    </location>
</feature>
<keyword evidence="1" id="KW-0472">Membrane</keyword>
<accession>A0A6A6XBG7</accession>
<dbReference type="Proteomes" id="UP000799757">
    <property type="component" value="Unassembled WGS sequence"/>
</dbReference>
<evidence type="ECO:0000313" key="3">
    <source>
        <dbReference type="Proteomes" id="UP000799757"/>
    </source>
</evidence>
<protein>
    <submittedName>
        <fullName evidence="2">Uncharacterized protein</fullName>
    </submittedName>
</protein>
<keyword evidence="1" id="KW-0812">Transmembrane</keyword>